<dbReference type="EnsemblFungi" id="EJT70782">
    <property type="protein sequence ID" value="EJT70782"/>
    <property type="gene ID" value="GGTG_11805"/>
</dbReference>
<reference evidence="3" key="1">
    <citation type="submission" date="2010-07" db="EMBL/GenBank/DDBJ databases">
        <title>The genome sequence of Gaeumannomyces graminis var. tritici strain R3-111a-1.</title>
        <authorList>
            <consortium name="The Broad Institute Genome Sequencing Platform"/>
            <person name="Ma L.-J."/>
            <person name="Dead R."/>
            <person name="Young S."/>
            <person name="Zeng Q."/>
            <person name="Koehrsen M."/>
            <person name="Alvarado L."/>
            <person name="Berlin A."/>
            <person name="Chapman S.B."/>
            <person name="Chen Z."/>
            <person name="Freedman E."/>
            <person name="Gellesch M."/>
            <person name="Goldberg J."/>
            <person name="Griggs A."/>
            <person name="Gujja S."/>
            <person name="Heilman E.R."/>
            <person name="Heiman D."/>
            <person name="Hepburn T."/>
            <person name="Howarth C."/>
            <person name="Jen D."/>
            <person name="Larson L."/>
            <person name="Mehta T."/>
            <person name="Neiman D."/>
            <person name="Pearson M."/>
            <person name="Roberts A."/>
            <person name="Saif S."/>
            <person name="Shea T."/>
            <person name="Shenoy N."/>
            <person name="Sisk P."/>
            <person name="Stolte C."/>
            <person name="Sykes S."/>
            <person name="Walk T."/>
            <person name="White J."/>
            <person name="Yandava C."/>
            <person name="Haas B."/>
            <person name="Nusbaum C."/>
            <person name="Birren B."/>
        </authorList>
    </citation>
    <scope>NUCLEOTIDE SEQUENCE [LARGE SCALE GENOMIC DNA]</scope>
    <source>
        <strain evidence="3">R3-111a-1</strain>
    </source>
</reference>
<protein>
    <submittedName>
        <fullName evidence="1 2">Uncharacterized protein</fullName>
    </submittedName>
</protein>
<gene>
    <name evidence="2" type="primary">20352263</name>
    <name evidence="1" type="ORF">GGTG_11805</name>
</gene>
<proteinExistence type="predicted"/>
<sequence>MAESRFAGSSYAAQPKNAFSVEIPDPFVNVGEKVHAGIGVAIKIVLVCLGIECSAFRD</sequence>
<dbReference type="GeneID" id="20352263"/>
<reference evidence="1" key="3">
    <citation type="submission" date="2010-09" db="EMBL/GenBank/DDBJ databases">
        <title>Annotation of Gaeumannomyces graminis var. tritici R3-111a-1.</title>
        <authorList>
            <consortium name="The Broad Institute Genome Sequencing Platform"/>
            <person name="Ma L.-J."/>
            <person name="Dead R."/>
            <person name="Young S.K."/>
            <person name="Zeng Q."/>
            <person name="Gargeya S."/>
            <person name="Fitzgerald M."/>
            <person name="Haas B."/>
            <person name="Abouelleil A."/>
            <person name="Alvarado L."/>
            <person name="Arachchi H.M."/>
            <person name="Berlin A."/>
            <person name="Brown A."/>
            <person name="Chapman S.B."/>
            <person name="Chen Z."/>
            <person name="Dunbar C."/>
            <person name="Freedman E."/>
            <person name="Gearin G."/>
            <person name="Gellesch M."/>
            <person name="Goldberg J."/>
            <person name="Griggs A."/>
            <person name="Gujja S."/>
            <person name="Heiman D."/>
            <person name="Howarth C."/>
            <person name="Larson L."/>
            <person name="Lui A."/>
            <person name="MacDonald P.J.P."/>
            <person name="Mehta T."/>
            <person name="Montmayeur A."/>
            <person name="Murphy C."/>
            <person name="Neiman D."/>
            <person name="Pearson M."/>
            <person name="Priest M."/>
            <person name="Roberts A."/>
            <person name="Saif S."/>
            <person name="Shea T."/>
            <person name="Shenoy N."/>
            <person name="Sisk P."/>
            <person name="Stolte C."/>
            <person name="Sykes S."/>
            <person name="Yandava C."/>
            <person name="Wortman J."/>
            <person name="Nusbaum C."/>
            <person name="Birren B."/>
        </authorList>
    </citation>
    <scope>NUCLEOTIDE SEQUENCE</scope>
    <source>
        <strain evidence="1">R3-111a-1</strain>
    </source>
</reference>
<dbReference type="Proteomes" id="UP000006039">
    <property type="component" value="Unassembled WGS sequence"/>
</dbReference>
<dbReference type="EMBL" id="GL385401">
    <property type="protein sequence ID" value="EJT70782.1"/>
    <property type="molecule type" value="Genomic_DNA"/>
</dbReference>
<reference evidence="2" key="5">
    <citation type="submission" date="2018-04" db="UniProtKB">
        <authorList>
            <consortium name="EnsemblFungi"/>
        </authorList>
    </citation>
    <scope>IDENTIFICATION</scope>
    <source>
        <strain evidence="2">R3-111a-1</strain>
    </source>
</reference>
<reference evidence="2" key="4">
    <citation type="journal article" date="2015" name="G3 (Bethesda)">
        <title>Genome sequences of three phytopathogenic species of the Magnaporthaceae family of fungi.</title>
        <authorList>
            <person name="Okagaki L.H."/>
            <person name="Nunes C.C."/>
            <person name="Sailsbery J."/>
            <person name="Clay B."/>
            <person name="Brown D."/>
            <person name="John T."/>
            <person name="Oh Y."/>
            <person name="Young N."/>
            <person name="Fitzgerald M."/>
            <person name="Haas B.J."/>
            <person name="Zeng Q."/>
            <person name="Young S."/>
            <person name="Adiconis X."/>
            <person name="Fan L."/>
            <person name="Levin J.Z."/>
            <person name="Mitchell T.K."/>
            <person name="Okubara P.A."/>
            <person name="Farman M.L."/>
            <person name="Kohn L.M."/>
            <person name="Birren B."/>
            <person name="Ma L.-J."/>
            <person name="Dean R.A."/>
        </authorList>
    </citation>
    <scope>NUCLEOTIDE SEQUENCE</scope>
    <source>
        <strain evidence="2">R3-111a-1</strain>
    </source>
</reference>
<dbReference type="RefSeq" id="XP_009227960.1">
    <property type="nucleotide sequence ID" value="XM_009229696.1"/>
</dbReference>
<evidence type="ECO:0000313" key="2">
    <source>
        <dbReference type="EnsemblFungi" id="EJT70782"/>
    </source>
</evidence>
<reference evidence="1" key="2">
    <citation type="submission" date="2010-07" db="EMBL/GenBank/DDBJ databases">
        <authorList>
            <consortium name="The Broad Institute Genome Sequencing Platform"/>
            <consortium name="Broad Institute Genome Sequencing Center for Infectious Disease"/>
            <person name="Ma L.-J."/>
            <person name="Dead R."/>
            <person name="Young S."/>
            <person name="Zeng Q."/>
            <person name="Koehrsen M."/>
            <person name="Alvarado L."/>
            <person name="Berlin A."/>
            <person name="Chapman S.B."/>
            <person name="Chen Z."/>
            <person name="Freedman E."/>
            <person name="Gellesch M."/>
            <person name="Goldberg J."/>
            <person name="Griggs A."/>
            <person name="Gujja S."/>
            <person name="Heilman E.R."/>
            <person name="Heiman D."/>
            <person name="Hepburn T."/>
            <person name="Howarth C."/>
            <person name="Jen D."/>
            <person name="Larson L."/>
            <person name="Mehta T."/>
            <person name="Neiman D."/>
            <person name="Pearson M."/>
            <person name="Roberts A."/>
            <person name="Saif S."/>
            <person name="Shea T."/>
            <person name="Shenoy N."/>
            <person name="Sisk P."/>
            <person name="Stolte C."/>
            <person name="Sykes S."/>
            <person name="Walk T."/>
            <person name="White J."/>
            <person name="Yandava C."/>
            <person name="Haas B."/>
            <person name="Nusbaum C."/>
            <person name="Birren B."/>
        </authorList>
    </citation>
    <scope>NUCLEOTIDE SEQUENCE</scope>
    <source>
        <strain evidence="1">R3-111a-1</strain>
    </source>
</reference>
<dbReference type="HOGENOM" id="CLU_2979221_0_0_1"/>
<dbReference type="AlphaFoldDB" id="J3PE82"/>
<evidence type="ECO:0000313" key="1">
    <source>
        <dbReference type="EMBL" id="EJT70782.1"/>
    </source>
</evidence>
<name>J3PE82_GAET3</name>
<dbReference type="VEuPathDB" id="FungiDB:GGTG_11805"/>
<organism evidence="1">
    <name type="scientific">Gaeumannomyces tritici (strain R3-111a-1)</name>
    <name type="common">Wheat and barley take-all root rot fungus</name>
    <name type="synonym">Gaeumannomyces graminis var. tritici</name>
    <dbReference type="NCBI Taxonomy" id="644352"/>
    <lineage>
        <taxon>Eukaryota</taxon>
        <taxon>Fungi</taxon>
        <taxon>Dikarya</taxon>
        <taxon>Ascomycota</taxon>
        <taxon>Pezizomycotina</taxon>
        <taxon>Sordariomycetes</taxon>
        <taxon>Sordariomycetidae</taxon>
        <taxon>Magnaporthales</taxon>
        <taxon>Magnaporthaceae</taxon>
        <taxon>Gaeumannomyces</taxon>
    </lineage>
</organism>
<evidence type="ECO:0000313" key="3">
    <source>
        <dbReference type="Proteomes" id="UP000006039"/>
    </source>
</evidence>
<keyword evidence="3" id="KW-1185">Reference proteome</keyword>
<accession>J3PE82</accession>